<accession>H1PZJ2</accession>
<dbReference type="HOGENOM" id="CLU_062425_0_0_10"/>
<dbReference type="Pfam" id="PF01042">
    <property type="entry name" value="Ribonuc_L-PSP"/>
    <property type="match status" value="1"/>
</dbReference>
<dbReference type="RefSeq" id="WP_006950954.1">
    <property type="nucleotide sequence ID" value="NZ_JH594521.1"/>
</dbReference>
<dbReference type="Proteomes" id="UP000016023">
    <property type="component" value="Unassembled WGS sequence"/>
</dbReference>
<dbReference type="PANTHER" id="PTHR11803">
    <property type="entry name" value="2-IMINOBUTANOATE/2-IMINOPROPANOATE DEAMINASE RIDA"/>
    <property type="match status" value="1"/>
</dbReference>
<dbReference type="PATRIC" id="fig|883158.3.peg.87"/>
<proteinExistence type="predicted"/>
<comment type="caution">
    <text evidence="1">The sequence shown here is derived from an EMBL/GenBank/DDBJ whole genome shotgun (WGS) entry which is preliminary data.</text>
</comment>
<gene>
    <name evidence="1" type="ORF">HMPREF9140_00080</name>
</gene>
<dbReference type="GO" id="GO:0005829">
    <property type="term" value="C:cytosol"/>
    <property type="evidence" value="ECO:0007669"/>
    <property type="project" value="TreeGrafter"/>
</dbReference>
<dbReference type="EMBL" id="AGWK01000001">
    <property type="protein sequence ID" value="EHO75037.1"/>
    <property type="molecule type" value="Genomic_DNA"/>
</dbReference>
<name>H1PZJ2_9BACT</name>
<dbReference type="InterPro" id="IPR035959">
    <property type="entry name" value="RutC-like_sf"/>
</dbReference>
<sequence>MNTYRILSASPGGKFEEQLESLNTALLQFLEDENKQKLQYIKVFLSDIQNQYEPLLTSELYKTFANKALTVVGQPPLNGSKISLLIITADEQQKQLLHALRLTDEEAGTENVYEQTLRLFEMYIDAAKVARTKMKTHLVRTWIYVADIDTNYSSVVKARNDIFSRHGLTPETHFIASTGIGGYSAIRQAKVAIDFLTYPDIKEHDKKYLQALNHLNPTHEYGVAFERGTRVNLGDEQEYFISGTASIDKNGSVLHIGDVKAQAIRLLDNIEALLKDGEATLEDVNYFVIYLRDPSDYSIVDEYMQNRFPRTPRVIVYAKICRPEWLIEMECTATRKYS</sequence>
<dbReference type="GO" id="GO:0019239">
    <property type="term" value="F:deaminase activity"/>
    <property type="evidence" value="ECO:0007669"/>
    <property type="project" value="TreeGrafter"/>
</dbReference>
<evidence type="ECO:0000313" key="1">
    <source>
        <dbReference type="EMBL" id="EHO75037.1"/>
    </source>
</evidence>
<evidence type="ECO:0000313" key="2">
    <source>
        <dbReference type="Proteomes" id="UP000016023"/>
    </source>
</evidence>
<keyword evidence="2" id="KW-1185">Reference proteome</keyword>
<organism evidence="1 2">
    <name type="scientific">Prevotella micans F0438</name>
    <dbReference type="NCBI Taxonomy" id="883158"/>
    <lineage>
        <taxon>Bacteria</taxon>
        <taxon>Pseudomonadati</taxon>
        <taxon>Bacteroidota</taxon>
        <taxon>Bacteroidia</taxon>
        <taxon>Bacteroidales</taxon>
        <taxon>Prevotellaceae</taxon>
        <taxon>Prevotella</taxon>
    </lineage>
</organism>
<dbReference type="InterPro" id="IPR006175">
    <property type="entry name" value="YjgF/YER057c/UK114"/>
</dbReference>
<dbReference type="SUPFAM" id="SSF55298">
    <property type="entry name" value="YjgF-like"/>
    <property type="match status" value="1"/>
</dbReference>
<dbReference type="eggNOG" id="COG0251">
    <property type="taxonomic scope" value="Bacteria"/>
</dbReference>
<dbReference type="STRING" id="883158.HMPREF9140_00080"/>
<dbReference type="PANTHER" id="PTHR11803:SF39">
    <property type="entry name" value="2-IMINOBUTANOATE_2-IMINOPROPANOATE DEAMINASE"/>
    <property type="match status" value="1"/>
</dbReference>
<dbReference type="AlphaFoldDB" id="H1PZJ2"/>
<evidence type="ECO:0008006" key="3">
    <source>
        <dbReference type="Google" id="ProtNLM"/>
    </source>
</evidence>
<protein>
    <recommendedName>
        <fullName evidence="3">Translation initiation inhibitor</fullName>
    </recommendedName>
</protein>
<dbReference type="Gene3D" id="3.30.1330.40">
    <property type="entry name" value="RutC-like"/>
    <property type="match status" value="2"/>
</dbReference>
<reference evidence="1 2" key="1">
    <citation type="submission" date="2011-12" db="EMBL/GenBank/DDBJ databases">
        <title>The Genome Sequence of Prevotella micans F0438.</title>
        <authorList>
            <consortium name="The Broad Institute Genome Sequencing Platform"/>
            <person name="Earl A."/>
            <person name="Ward D."/>
            <person name="Feldgarden M."/>
            <person name="Gevers D."/>
            <person name="Izard J."/>
            <person name="Baranova O.V."/>
            <person name="Blanton J.M."/>
            <person name="Wade W.G."/>
            <person name="Dewhirst F.E."/>
            <person name="Young S.K."/>
            <person name="Zeng Q."/>
            <person name="Gargeya S."/>
            <person name="Fitzgerald M."/>
            <person name="Haas B."/>
            <person name="Abouelleil A."/>
            <person name="Alvarado L."/>
            <person name="Arachchi H.M."/>
            <person name="Berlin A."/>
            <person name="Chapman S.B."/>
            <person name="Gearin G."/>
            <person name="Goldberg J."/>
            <person name="Griggs A."/>
            <person name="Gujja S."/>
            <person name="Hansen M."/>
            <person name="Heiman D."/>
            <person name="Howarth C."/>
            <person name="Larimer J."/>
            <person name="Lui A."/>
            <person name="MacDonald P.J.P."/>
            <person name="McCowen C."/>
            <person name="Montmayeur A."/>
            <person name="Murphy C."/>
            <person name="Neiman D."/>
            <person name="Pearson M."/>
            <person name="Priest M."/>
            <person name="Roberts A."/>
            <person name="Saif S."/>
            <person name="Shea T."/>
            <person name="Sisk P."/>
            <person name="Stolte C."/>
            <person name="Sykes S."/>
            <person name="Wortman J."/>
            <person name="Nusbaum C."/>
            <person name="Birren B."/>
        </authorList>
    </citation>
    <scope>NUCLEOTIDE SEQUENCE [LARGE SCALE GENOMIC DNA]</scope>
    <source>
        <strain evidence="1 2">F0438</strain>
    </source>
</reference>